<dbReference type="CDD" id="cd00616">
    <property type="entry name" value="AHBA_syn"/>
    <property type="match status" value="1"/>
</dbReference>
<dbReference type="Gene3D" id="3.90.1150.10">
    <property type="entry name" value="Aspartate Aminotransferase, domain 1"/>
    <property type="match status" value="1"/>
</dbReference>
<keyword evidence="1 3" id="KW-0663">Pyridoxal phosphate</keyword>
<dbReference type="Gene3D" id="3.40.640.10">
    <property type="entry name" value="Type I PLP-dependent aspartate aminotransferase-like (Major domain)"/>
    <property type="match status" value="1"/>
</dbReference>
<dbReference type="EMBL" id="JBHUOL010000010">
    <property type="protein sequence ID" value="MFD2908006.1"/>
    <property type="molecule type" value="Genomic_DNA"/>
</dbReference>
<reference evidence="5" key="1">
    <citation type="journal article" date="2019" name="Int. J. Syst. Evol. Microbiol.">
        <title>The Global Catalogue of Microorganisms (GCM) 10K type strain sequencing project: providing services to taxonomists for standard genome sequencing and annotation.</title>
        <authorList>
            <consortium name="The Broad Institute Genomics Platform"/>
            <consortium name="The Broad Institute Genome Sequencing Center for Infectious Disease"/>
            <person name="Wu L."/>
            <person name="Ma J."/>
        </authorList>
    </citation>
    <scope>NUCLEOTIDE SEQUENCE [LARGE SCALE GENOMIC DNA]</scope>
    <source>
        <strain evidence="5">KCTC 52644</strain>
    </source>
</reference>
<dbReference type="RefSeq" id="WP_379804995.1">
    <property type="nucleotide sequence ID" value="NZ_JBHUOL010000010.1"/>
</dbReference>
<dbReference type="GO" id="GO:0008483">
    <property type="term" value="F:transaminase activity"/>
    <property type="evidence" value="ECO:0007669"/>
    <property type="project" value="UniProtKB-KW"/>
</dbReference>
<accession>A0ABW5Z6C2</accession>
<comment type="similarity">
    <text evidence="2 3">Belongs to the DegT/DnrJ/EryC1 family.</text>
</comment>
<comment type="caution">
    <text evidence="4">The sequence shown here is derived from an EMBL/GenBank/DDBJ whole genome shotgun (WGS) entry which is preliminary data.</text>
</comment>
<dbReference type="InterPro" id="IPR015424">
    <property type="entry name" value="PyrdxlP-dep_Trfase"/>
</dbReference>
<dbReference type="InterPro" id="IPR015422">
    <property type="entry name" value="PyrdxlP-dep_Trfase_small"/>
</dbReference>
<evidence type="ECO:0000256" key="3">
    <source>
        <dbReference type="RuleBase" id="RU004508"/>
    </source>
</evidence>
<proteinExistence type="inferred from homology"/>
<dbReference type="InterPro" id="IPR000653">
    <property type="entry name" value="DegT/StrS_aminotransferase"/>
</dbReference>
<dbReference type="PANTHER" id="PTHR30244">
    <property type="entry name" value="TRANSAMINASE"/>
    <property type="match status" value="1"/>
</dbReference>
<protein>
    <submittedName>
        <fullName evidence="4">DegT/DnrJ/EryC1/StrS family aminotransferase</fullName>
    </submittedName>
</protein>
<keyword evidence="5" id="KW-1185">Reference proteome</keyword>
<keyword evidence="4" id="KW-0032">Aminotransferase</keyword>
<evidence type="ECO:0000313" key="4">
    <source>
        <dbReference type="EMBL" id="MFD2908006.1"/>
    </source>
</evidence>
<evidence type="ECO:0000313" key="5">
    <source>
        <dbReference type="Proteomes" id="UP001597549"/>
    </source>
</evidence>
<sequence length="390" mass="43948">MIKFLDLQKLNRPFEKELREKLNQFLAEGWYILGKEVKSFENNFALYTNSKHCIGVGNGLDALVLIFKAYIQLGKLQKGDEVIVPANTYVASIFAILQADLVPVLVEPRLETYNINPDLIEAKITSKTRAILPVHLYGQLCEMDQINAIAQKHNLLVVEDGAQAHGAKFNVQCSVDSNQAELSGTVCHAKLVSASQHSSHNTHHPTAYSFYPGKNLGALGDGGAITTNDDELANVLFALRNYGSKIKYENEYIGVNSRLDELQAAFLNVKLPYLDKESQIRRALAKMYISQIKNDKITLPYWDEANNHVFHLFVLRTENRVALQEHLKSNGIDSMIHYPIPPHKQKALAEWNNLSFPTTEQIHREVLSIPLNSTLTIDEIQKIITILNSY</sequence>
<dbReference type="InterPro" id="IPR015421">
    <property type="entry name" value="PyrdxlP-dep_Trfase_major"/>
</dbReference>
<gene>
    <name evidence="4" type="ORF">ACFSX9_04585</name>
</gene>
<name>A0ABW5Z6C2_9FLAO</name>
<evidence type="ECO:0000256" key="2">
    <source>
        <dbReference type="ARBA" id="ARBA00037999"/>
    </source>
</evidence>
<dbReference type="Pfam" id="PF01041">
    <property type="entry name" value="DegT_DnrJ_EryC1"/>
    <property type="match status" value="1"/>
</dbReference>
<dbReference type="PIRSF" id="PIRSF000390">
    <property type="entry name" value="PLP_StrS"/>
    <property type="match status" value="1"/>
</dbReference>
<evidence type="ECO:0000256" key="1">
    <source>
        <dbReference type="ARBA" id="ARBA00022898"/>
    </source>
</evidence>
<organism evidence="4 5">
    <name type="scientific">Flavobacterium ardleyense</name>
    <dbReference type="NCBI Taxonomy" id="2038737"/>
    <lineage>
        <taxon>Bacteria</taxon>
        <taxon>Pseudomonadati</taxon>
        <taxon>Bacteroidota</taxon>
        <taxon>Flavobacteriia</taxon>
        <taxon>Flavobacteriales</taxon>
        <taxon>Flavobacteriaceae</taxon>
        <taxon>Flavobacterium</taxon>
    </lineage>
</organism>
<dbReference type="SUPFAM" id="SSF53383">
    <property type="entry name" value="PLP-dependent transferases"/>
    <property type="match status" value="1"/>
</dbReference>
<dbReference type="PANTHER" id="PTHR30244:SF36">
    <property type="entry name" value="3-OXO-GLUCOSE-6-PHOSPHATE:GLUTAMATE AMINOTRANSFERASE"/>
    <property type="match status" value="1"/>
</dbReference>
<keyword evidence="4" id="KW-0808">Transferase</keyword>
<dbReference type="Proteomes" id="UP001597549">
    <property type="component" value="Unassembled WGS sequence"/>
</dbReference>